<dbReference type="Gene3D" id="2.100.10.30">
    <property type="entry name" value="Jacalin-like lectin domain"/>
    <property type="match status" value="1"/>
</dbReference>
<dbReference type="AlphaFoldDB" id="A0AAJ0GCW8"/>
<reference evidence="3" key="1">
    <citation type="submission" date="2023-04" db="EMBL/GenBank/DDBJ databases">
        <title>Black Yeasts Isolated from many extreme environments.</title>
        <authorList>
            <person name="Coleine C."/>
            <person name="Stajich J.E."/>
            <person name="Selbmann L."/>
        </authorList>
    </citation>
    <scope>NUCLEOTIDE SEQUENCE</scope>
    <source>
        <strain evidence="3">CCFEE 5312</strain>
    </source>
</reference>
<dbReference type="GO" id="GO:0005737">
    <property type="term" value="C:cytoplasm"/>
    <property type="evidence" value="ECO:0007669"/>
    <property type="project" value="TreeGrafter"/>
</dbReference>
<dbReference type="InterPro" id="IPR053002">
    <property type="entry name" value="Metalloproteinase_M10B"/>
</dbReference>
<protein>
    <recommendedName>
        <fullName evidence="2">Jacalin-type lectin domain-containing protein</fullName>
    </recommendedName>
</protein>
<evidence type="ECO:0000259" key="2">
    <source>
        <dbReference type="PROSITE" id="PS51752"/>
    </source>
</evidence>
<gene>
    <name evidence="3" type="ORF">LTR09_003969</name>
</gene>
<dbReference type="Proteomes" id="UP001271007">
    <property type="component" value="Unassembled WGS sequence"/>
</dbReference>
<sequence>MPSFLKDLSLRRRSKASFATTETPPETNAAEASASSGNSSNDGDTNERPTNKSTSTLSSWFDRGSPSTTLSSTRCTTSKSHPNLVGLNGSSNGTKTPPPVPGPGTRPRIASAHSSRYSLIGMPQQEGEAAPRQSPATSQFAPRVLSISDGSWVHQKVLLIFGECADTARPIDGSLSVNHHQESFPPTQWPVCDSYFKALVYLQPGPNRLRLDFTSPKLSSPNGQLQTHSSWISINFLPLINSPPLHLCILVAKDSPETYDAVPERIKKEGNNLATAIRKFRTAAYLWQAFTAEQMNRNGFGRRCYRYEEEWQPGTLTWRDLETGTMRNEAKIHVVRLDQTVKEIQDLDIAQQHKPATHKGKLFKIATEAVKKYFAIRPGQKEYVSCMFLDTHWDKHVGTVRGHAALGGGDESLKLAIFGSHCLQSYPAHIEEVVPAFTDCTRTDTDFVANDCNDGGSNWEAANIGIGAHLHETGHLLGCPHQENGVMLRDYVRLNRTFTCREPYSTRTRQQGQRLCLPKDECNWHRLDALRFRFHPCFSLPTDAAIHPDRSIQVWTVDNGAVLVTATTGVAWIELFPEGDDTCHHWIEYLNKSSSPAGAPQQITLTEQSLRDVLPEKKRKKKLQLKVFSCGGSEHTVDDFSHLTSSSGKVKLPDGRPGFKSSKLGFSQMQGSQPQELMLGTCAKQAKFLRSLRIFHGRGIDGIEFFYEDGFSEMFGKRGGKPSLFELDTKKAEILLGFHVRAGVWIDGIQVLTSTGRRSEIFGDATGGSGHTLIPPRGYTIAGVYGSSGAWIDGFGLIIAR</sequence>
<dbReference type="PROSITE" id="PS51752">
    <property type="entry name" value="JACALIN_LECTIN"/>
    <property type="match status" value="1"/>
</dbReference>
<dbReference type="PANTHER" id="PTHR21054">
    <property type="entry name" value="ZINC METALLOPROTEINASE-RELATED"/>
    <property type="match status" value="1"/>
</dbReference>
<dbReference type="InterPro" id="IPR036404">
    <property type="entry name" value="Jacalin-like_lectin_dom_sf"/>
</dbReference>
<feature type="compositionally biased region" description="Low complexity" evidence="1">
    <location>
        <begin position="65"/>
        <end position="80"/>
    </location>
</feature>
<feature type="region of interest" description="Disordered" evidence="1">
    <location>
        <begin position="1"/>
        <end position="110"/>
    </location>
</feature>
<evidence type="ECO:0000313" key="3">
    <source>
        <dbReference type="EMBL" id="KAK3054811.1"/>
    </source>
</evidence>
<feature type="compositionally biased region" description="Low complexity" evidence="1">
    <location>
        <begin position="19"/>
        <end position="43"/>
    </location>
</feature>
<dbReference type="PANTHER" id="PTHR21054:SF2">
    <property type="entry name" value="MIP04191P"/>
    <property type="match status" value="1"/>
</dbReference>
<comment type="caution">
    <text evidence="3">The sequence shown here is derived from an EMBL/GenBank/DDBJ whole genome shotgun (WGS) entry which is preliminary data.</text>
</comment>
<proteinExistence type="predicted"/>
<dbReference type="Pfam" id="PF12044">
    <property type="entry name" value="Metallopep"/>
    <property type="match status" value="1"/>
</dbReference>
<dbReference type="SUPFAM" id="SSF51101">
    <property type="entry name" value="Mannose-binding lectins"/>
    <property type="match status" value="1"/>
</dbReference>
<dbReference type="EMBL" id="JAWDJX010000010">
    <property type="protein sequence ID" value="KAK3054811.1"/>
    <property type="molecule type" value="Genomic_DNA"/>
</dbReference>
<feature type="domain" description="Jacalin-type lectin" evidence="2">
    <location>
        <begin position="669"/>
        <end position="801"/>
    </location>
</feature>
<dbReference type="Pfam" id="PF01419">
    <property type="entry name" value="Jacalin"/>
    <property type="match status" value="1"/>
</dbReference>
<evidence type="ECO:0000256" key="1">
    <source>
        <dbReference type="SAM" id="MobiDB-lite"/>
    </source>
</evidence>
<keyword evidence="4" id="KW-1185">Reference proteome</keyword>
<name>A0AAJ0GCW8_9PEZI</name>
<dbReference type="InterPro" id="IPR001229">
    <property type="entry name" value="Jacalin-like_lectin_dom"/>
</dbReference>
<organism evidence="3 4">
    <name type="scientific">Extremus antarcticus</name>
    <dbReference type="NCBI Taxonomy" id="702011"/>
    <lineage>
        <taxon>Eukaryota</taxon>
        <taxon>Fungi</taxon>
        <taxon>Dikarya</taxon>
        <taxon>Ascomycota</taxon>
        <taxon>Pezizomycotina</taxon>
        <taxon>Dothideomycetes</taxon>
        <taxon>Dothideomycetidae</taxon>
        <taxon>Mycosphaerellales</taxon>
        <taxon>Extremaceae</taxon>
        <taxon>Extremus</taxon>
    </lineage>
</organism>
<accession>A0AAJ0GCW8</accession>
<dbReference type="InterPro" id="IPR021917">
    <property type="entry name" value="Unchr_Zn-peptidase-like"/>
</dbReference>
<evidence type="ECO:0000313" key="4">
    <source>
        <dbReference type="Proteomes" id="UP001271007"/>
    </source>
</evidence>